<comment type="caution">
    <text evidence="1">The sequence shown here is derived from an EMBL/GenBank/DDBJ whole genome shotgun (WGS) entry which is preliminary data.</text>
</comment>
<sequence>MHPDPRFRHEDRGLLEALVDQVGFGMVFLTTPDGPRVAHTPLLPAGDGSVRFHLSRGNAMSKWLNGETALIVVNGADGYVSPRWYADTEQVPTWNYVALELEGRVRRMDSDGLVGLLGALSARHEARIAAGEPWTMDKMPPEKLRAMLAGIVGFEMEVLAWRPTFKLSQNKPADERARVADGLAAEGAVGIAELMRRLVP</sequence>
<dbReference type="InterPro" id="IPR007396">
    <property type="entry name" value="TR_PAI2-type"/>
</dbReference>
<dbReference type="EMBL" id="JACLAW010000001">
    <property type="protein sequence ID" value="MBC2663907.1"/>
    <property type="molecule type" value="Genomic_DNA"/>
</dbReference>
<dbReference type="Proteomes" id="UP000566813">
    <property type="component" value="Unassembled WGS sequence"/>
</dbReference>
<organism evidence="1 2">
    <name type="scientific">Novosphingobium flavum</name>
    <dbReference type="NCBI Taxonomy" id="1778672"/>
    <lineage>
        <taxon>Bacteria</taxon>
        <taxon>Pseudomonadati</taxon>
        <taxon>Pseudomonadota</taxon>
        <taxon>Alphaproteobacteria</taxon>
        <taxon>Sphingomonadales</taxon>
        <taxon>Sphingomonadaceae</taxon>
        <taxon>Novosphingobium</taxon>
    </lineage>
</organism>
<dbReference type="AlphaFoldDB" id="A0A7X1FPE2"/>
<dbReference type="RefSeq" id="WP_185662175.1">
    <property type="nucleotide sequence ID" value="NZ_JACLAW010000001.1"/>
</dbReference>
<evidence type="ECO:0000313" key="1">
    <source>
        <dbReference type="EMBL" id="MBC2663907.1"/>
    </source>
</evidence>
<dbReference type="PANTHER" id="PTHR35802">
    <property type="entry name" value="PROTEASE SYNTHASE AND SPORULATION PROTEIN PAI 2"/>
    <property type="match status" value="1"/>
</dbReference>
<accession>A0A7X1FPE2</accession>
<keyword evidence="2" id="KW-1185">Reference proteome</keyword>
<gene>
    <name evidence="1" type="ORF">H7F51_00085</name>
</gene>
<reference evidence="1 2" key="1">
    <citation type="submission" date="2020-08" db="EMBL/GenBank/DDBJ databases">
        <title>The genome sequence of type strain Novosphingobium flavum NBRC 111647.</title>
        <authorList>
            <person name="Liu Y."/>
        </authorList>
    </citation>
    <scope>NUCLEOTIDE SEQUENCE [LARGE SCALE GENOMIC DNA]</scope>
    <source>
        <strain evidence="1 2">NBRC 111647</strain>
    </source>
</reference>
<protein>
    <submittedName>
        <fullName evidence="1">FMN-binding negative transcriptional regulator</fullName>
    </submittedName>
</protein>
<dbReference type="InterPro" id="IPR012349">
    <property type="entry name" value="Split_barrel_FMN-bd"/>
</dbReference>
<name>A0A7X1FPE2_9SPHN</name>
<dbReference type="PIRSF" id="PIRSF010372">
    <property type="entry name" value="PaiB"/>
    <property type="match status" value="1"/>
</dbReference>
<dbReference type="Gene3D" id="2.30.110.10">
    <property type="entry name" value="Electron Transport, Fmn-binding Protein, Chain A"/>
    <property type="match status" value="1"/>
</dbReference>
<evidence type="ECO:0000313" key="2">
    <source>
        <dbReference type="Proteomes" id="UP000566813"/>
    </source>
</evidence>
<dbReference type="PANTHER" id="PTHR35802:SF1">
    <property type="entry name" value="PROTEASE SYNTHASE AND SPORULATION PROTEIN PAI 2"/>
    <property type="match status" value="1"/>
</dbReference>
<proteinExistence type="predicted"/>
<dbReference type="SUPFAM" id="SSF50475">
    <property type="entry name" value="FMN-binding split barrel"/>
    <property type="match status" value="1"/>
</dbReference>
<dbReference type="Pfam" id="PF04299">
    <property type="entry name" value="FMN_bind_2"/>
    <property type="match status" value="1"/>
</dbReference>